<keyword evidence="3" id="KW-1185">Reference proteome</keyword>
<accession>A0AAD5UCY0</accession>
<dbReference type="PROSITE" id="PS50231">
    <property type="entry name" value="RICIN_B_LECTIN"/>
    <property type="match status" value="1"/>
</dbReference>
<proteinExistence type="predicted"/>
<dbReference type="Proteomes" id="UP001210925">
    <property type="component" value="Unassembled WGS sequence"/>
</dbReference>
<dbReference type="Gene3D" id="2.80.10.50">
    <property type="match status" value="1"/>
</dbReference>
<name>A0AAD5UCY0_9FUNG</name>
<feature type="signal peptide" evidence="1">
    <location>
        <begin position="1"/>
        <end position="22"/>
    </location>
</feature>
<keyword evidence="1" id="KW-0732">Signal</keyword>
<dbReference type="AlphaFoldDB" id="A0AAD5UCY0"/>
<protein>
    <recommendedName>
        <fullName evidence="4">Ricin B lectin domain-containing protein</fullName>
    </recommendedName>
</protein>
<dbReference type="InterPro" id="IPR035992">
    <property type="entry name" value="Ricin_B-like_lectins"/>
</dbReference>
<evidence type="ECO:0008006" key="4">
    <source>
        <dbReference type="Google" id="ProtNLM"/>
    </source>
</evidence>
<feature type="chain" id="PRO_5042162161" description="Ricin B lectin domain-containing protein" evidence="1">
    <location>
        <begin position="23"/>
        <end position="141"/>
    </location>
</feature>
<dbReference type="SUPFAM" id="SSF50370">
    <property type="entry name" value="Ricin B-like lectins"/>
    <property type="match status" value="1"/>
</dbReference>
<evidence type="ECO:0000256" key="1">
    <source>
        <dbReference type="SAM" id="SignalP"/>
    </source>
</evidence>
<evidence type="ECO:0000313" key="2">
    <source>
        <dbReference type="EMBL" id="KAJ3254489.1"/>
    </source>
</evidence>
<dbReference type="EMBL" id="JADGKB010000084">
    <property type="protein sequence ID" value="KAJ3254489.1"/>
    <property type="molecule type" value="Genomic_DNA"/>
</dbReference>
<dbReference type="CDD" id="cd00161">
    <property type="entry name" value="beta-trefoil_Ricin-like"/>
    <property type="match status" value="1"/>
</dbReference>
<reference evidence="2" key="1">
    <citation type="submission" date="2020-05" db="EMBL/GenBank/DDBJ databases">
        <title>Phylogenomic resolution of chytrid fungi.</title>
        <authorList>
            <person name="Stajich J.E."/>
            <person name="Amses K."/>
            <person name="Simmons R."/>
            <person name="Seto K."/>
            <person name="Myers J."/>
            <person name="Bonds A."/>
            <person name="Quandt C.A."/>
            <person name="Barry K."/>
            <person name="Liu P."/>
            <person name="Grigoriev I."/>
            <person name="Longcore J.E."/>
            <person name="James T.Y."/>
        </authorList>
    </citation>
    <scope>NUCLEOTIDE SEQUENCE</scope>
    <source>
        <strain evidence="2">PLAUS21</strain>
    </source>
</reference>
<evidence type="ECO:0000313" key="3">
    <source>
        <dbReference type="Proteomes" id="UP001210925"/>
    </source>
</evidence>
<comment type="caution">
    <text evidence="2">The sequence shown here is derived from an EMBL/GenBank/DDBJ whole genome shotgun (WGS) entry which is preliminary data.</text>
</comment>
<gene>
    <name evidence="2" type="ORF">HK103_007125</name>
</gene>
<sequence>MISAIFTLITCTLALQFQNAQSSECLQALGPMNTLSLTSCDVSDSKSTFKIGNSKQKSGVIKTNVPSYCIDIAPGRDNQTVISLPCQDAQAWEMVPTAQGTFTIQQTNFEGVVLCLEPNGSEVDVFTCDPTLPDQFWKFFG</sequence>
<organism evidence="2 3">
    <name type="scientific">Boothiomyces macroporosus</name>
    <dbReference type="NCBI Taxonomy" id="261099"/>
    <lineage>
        <taxon>Eukaryota</taxon>
        <taxon>Fungi</taxon>
        <taxon>Fungi incertae sedis</taxon>
        <taxon>Chytridiomycota</taxon>
        <taxon>Chytridiomycota incertae sedis</taxon>
        <taxon>Chytridiomycetes</taxon>
        <taxon>Rhizophydiales</taxon>
        <taxon>Terramycetaceae</taxon>
        <taxon>Boothiomyces</taxon>
    </lineage>
</organism>